<keyword evidence="2" id="KW-1133">Transmembrane helix</keyword>
<feature type="region of interest" description="Disordered" evidence="1">
    <location>
        <begin position="123"/>
        <end position="150"/>
    </location>
</feature>
<dbReference type="InterPro" id="IPR003961">
    <property type="entry name" value="FN3_dom"/>
</dbReference>
<feature type="compositionally biased region" description="Basic and acidic residues" evidence="1">
    <location>
        <begin position="377"/>
        <end position="393"/>
    </location>
</feature>
<keyword evidence="2" id="KW-0472">Membrane</keyword>
<feature type="transmembrane region" description="Helical" evidence="2">
    <location>
        <begin position="414"/>
        <end position="435"/>
    </location>
</feature>
<feature type="region of interest" description="Disordered" evidence="1">
    <location>
        <begin position="354"/>
        <end position="395"/>
    </location>
</feature>
<dbReference type="EMBL" id="MFHQ01000013">
    <property type="protein sequence ID" value="OGF74585.1"/>
    <property type="molecule type" value="Genomic_DNA"/>
</dbReference>
<keyword evidence="2" id="KW-0812">Transmembrane</keyword>
<organism evidence="4 5">
    <name type="scientific">Candidatus Giovannonibacteria bacterium RIFCSPHIGHO2_02_FULL_46_20</name>
    <dbReference type="NCBI Taxonomy" id="1798338"/>
    <lineage>
        <taxon>Bacteria</taxon>
        <taxon>Candidatus Giovannoniibacteriota</taxon>
    </lineage>
</organism>
<evidence type="ECO:0000313" key="5">
    <source>
        <dbReference type="Proteomes" id="UP000178406"/>
    </source>
</evidence>
<evidence type="ECO:0000256" key="3">
    <source>
        <dbReference type="SAM" id="SignalP"/>
    </source>
</evidence>
<keyword evidence="3" id="KW-0732">Signal</keyword>
<evidence type="ECO:0000256" key="2">
    <source>
        <dbReference type="SAM" id="Phobius"/>
    </source>
</evidence>
<proteinExistence type="predicted"/>
<dbReference type="STRING" id="1798338.A3J56_03420"/>
<dbReference type="Gene3D" id="2.60.40.10">
    <property type="entry name" value="Immunoglobulins"/>
    <property type="match status" value="1"/>
</dbReference>
<feature type="signal peptide" evidence="3">
    <location>
        <begin position="1"/>
        <end position="25"/>
    </location>
</feature>
<protein>
    <recommendedName>
        <fullName evidence="6">Fibronectin type-III domain-containing protein</fullName>
    </recommendedName>
</protein>
<accession>A0A1F5WG52</accession>
<evidence type="ECO:0008006" key="6">
    <source>
        <dbReference type="Google" id="ProtNLM"/>
    </source>
</evidence>
<dbReference type="InterPro" id="IPR013783">
    <property type="entry name" value="Ig-like_fold"/>
</dbReference>
<sequence length="455" mass="47737">MKKSVKTSKIIVLIGVFVLPFAAFAASPVVTTNPASGIGETQATLYGSVTSTKGPLSVWAELGKSASDLYFSAAPSNYGSRTAVAYSKKIIKLEPNTTYYFRIVAQNPDGKTVGSLLSFRTKSSGGGTSSGSSDSTSSGSAPTGGMDNQSPGVTTMFATNIMHNSLTFNGYVLPQGSNTYRWFEWGTTQMLGNRSGYEFAGTQPNNFSFTITGLNAGTTYYVRAVAQNNAGIVQGSIFGATTLALNQSPVGTSSFMIAPLVSAKPPIGIAPTQATLNAIAIPGSAPLVAGYFEWGLSAQTLTNGTPPQQLQSSGVASFTNALSNFTPGTTYYYRAAVQDANLLTYRSNVVSFNTVSRSQTPPAPTSTEPKTPTQNDAIKKDSSPKTENADKNIKNQNGSGAAGAIFFGNPSVGLIGWLLAIVFLIISVALGVILLRNKKRPKNANGTSEFREFPE</sequence>
<name>A0A1F5WG52_9BACT</name>
<dbReference type="InterPro" id="IPR036116">
    <property type="entry name" value="FN3_sf"/>
</dbReference>
<gene>
    <name evidence="4" type="ORF">A3J56_03420</name>
</gene>
<reference evidence="4 5" key="1">
    <citation type="journal article" date="2016" name="Nat. Commun.">
        <title>Thousands of microbial genomes shed light on interconnected biogeochemical processes in an aquifer system.</title>
        <authorList>
            <person name="Anantharaman K."/>
            <person name="Brown C.T."/>
            <person name="Hug L.A."/>
            <person name="Sharon I."/>
            <person name="Castelle C.J."/>
            <person name="Probst A.J."/>
            <person name="Thomas B.C."/>
            <person name="Singh A."/>
            <person name="Wilkins M.J."/>
            <person name="Karaoz U."/>
            <person name="Brodie E.L."/>
            <person name="Williams K.H."/>
            <person name="Hubbard S.S."/>
            <person name="Banfield J.F."/>
        </authorList>
    </citation>
    <scope>NUCLEOTIDE SEQUENCE [LARGE SCALE GENOMIC DNA]</scope>
</reference>
<dbReference type="CDD" id="cd00063">
    <property type="entry name" value="FN3"/>
    <property type="match status" value="1"/>
</dbReference>
<dbReference type="SUPFAM" id="SSF49265">
    <property type="entry name" value="Fibronectin type III"/>
    <property type="match status" value="1"/>
</dbReference>
<feature type="chain" id="PRO_5009522160" description="Fibronectin type-III domain-containing protein" evidence="3">
    <location>
        <begin position="26"/>
        <end position="455"/>
    </location>
</feature>
<evidence type="ECO:0000256" key="1">
    <source>
        <dbReference type="SAM" id="MobiDB-lite"/>
    </source>
</evidence>
<comment type="caution">
    <text evidence="4">The sequence shown here is derived from an EMBL/GenBank/DDBJ whole genome shotgun (WGS) entry which is preliminary data.</text>
</comment>
<dbReference type="AlphaFoldDB" id="A0A1F5WG52"/>
<feature type="compositionally biased region" description="Polar residues" evidence="1">
    <location>
        <begin position="354"/>
        <end position="376"/>
    </location>
</feature>
<dbReference type="Proteomes" id="UP000178406">
    <property type="component" value="Unassembled WGS sequence"/>
</dbReference>
<evidence type="ECO:0000313" key="4">
    <source>
        <dbReference type="EMBL" id="OGF74585.1"/>
    </source>
</evidence>
<feature type="compositionally biased region" description="Low complexity" evidence="1">
    <location>
        <begin position="130"/>
        <end position="145"/>
    </location>
</feature>